<dbReference type="PANTHER" id="PTHR11668">
    <property type="entry name" value="SERINE/THREONINE PROTEIN PHOSPHATASE"/>
    <property type="match status" value="1"/>
</dbReference>
<dbReference type="EC" id="3.1.3.16" evidence="1"/>
<dbReference type="Proteomes" id="UP000046395">
    <property type="component" value="Unassembled WGS sequence"/>
</dbReference>
<dbReference type="Gene3D" id="3.60.21.10">
    <property type="match status" value="1"/>
</dbReference>
<keyword evidence="1" id="KW-0378">Hydrolase</keyword>
<reference evidence="4" key="1">
    <citation type="submission" date="2019-12" db="UniProtKB">
        <authorList>
            <consortium name="WormBaseParasite"/>
        </authorList>
    </citation>
    <scope>IDENTIFICATION</scope>
</reference>
<dbReference type="AlphaFoldDB" id="A0A5S6QYM4"/>
<dbReference type="GO" id="GO:0005737">
    <property type="term" value="C:cytoplasm"/>
    <property type="evidence" value="ECO:0007669"/>
    <property type="project" value="TreeGrafter"/>
</dbReference>
<dbReference type="InterPro" id="IPR029052">
    <property type="entry name" value="Metallo-depent_PP-like"/>
</dbReference>
<comment type="catalytic activity">
    <reaction evidence="1">
        <text>O-phospho-L-threonyl-[protein] + H2O = L-threonyl-[protein] + phosphate</text>
        <dbReference type="Rhea" id="RHEA:47004"/>
        <dbReference type="Rhea" id="RHEA-COMP:11060"/>
        <dbReference type="Rhea" id="RHEA-COMP:11605"/>
        <dbReference type="ChEBI" id="CHEBI:15377"/>
        <dbReference type="ChEBI" id="CHEBI:30013"/>
        <dbReference type="ChEBI" id="CHEBI:43474"/>
        <dbReference type="ChEBI" id="CHEBI:61977"/>
        <dbReference type="EC" id="3.1.3.16"/>
    </reaction>
</comment>
<evidence type="ECO:0000259" key="2">
    <source>
        <dbReference type="PROSITE" id="PS00125"/>
    </source>
</evidence>
<protein>
    <recommendedName>
        <fullName evidence="1">Serine/threonine-protein phosphatase</fullName>
        <ecNumber evidence="1">3.1.3.16</ecNumber>
    </recommendedName>
</protein>
<proteinExistence type="inferred from homology"/>
<evidence type="ECO:0000256" key="1">
    <source>
        <dbReference type="RuleBase" id="RU004273"/>
    </source>
</evidence>
<accession>A0A5S6QYM4</accession>
<dbReference type="InterPro" id="IPR004843">
    <property type="entry name" value="Calcineurin-like_PHP"/>
</dbReference>
<dbReference type="SMART" id="SM00156">
    <property type="entry name" value="PP2Ac"/>
    <property type="match status" value="1"/>
</dbReference>
<dbReference type="WBParaSite" id="TMUE_3000012486.1">
    <property type="protein sequence ID" value="TMUE_3000012486.1"/>
    <property type="gene ID" value="WBGene00302849"/>
</dbReference>
<dbReference type="STRING" id="70415.A0A5S6QYM4"/>
<sequence>METPSPKDNTLSDEGGVKRVPQEKIDEFASMIDKLIKVKEVRDSPLTEPFVLELLDYAEASLLDDCSLIELKAPILVCGDIHGDYATLLRIFSTQGWPPTRRYLFLGDYVDRGTLSLEVITLLLLFKTLYPTEFYLLRGNHEAMSVNRIYGFKREVSTLRFTKVLWYRFQNTFNCLPLAALIENKIFCVHGGISFRLVSLQQIRTLKRPINLPNDGFLLDLLWADPSQESKGFEPNEMRNASFTFSETTARQWLDCMGLQMLVRAHEVVPEGFEVSWDGKLITVFSCPNYTSGNKAGVMSISKNMQITFTKYQGKRLLRGKGLSCRAKNK</sequence>
<comment type="similarity">
    <text evidence="1">Belongs to the PPP phosphatase family.</text>
</comment>
<dbReference type="InterPro" id="IPR050341">
    <property type="entry name" value="PP1_catalytic_subunit"/>
</dbReference>
<feature type="domain" description="Serine/threonine specific protein phosphatases" evidence="2">
    <location>
        <begin position="137"/>
        <end position="142"/>
    </location>
</feature>
<dbReference type="InterPro" id="IPR006186">
    <property type="entry name" value="Ser/Thr-sp_prot-phosphatase"/>
</dbReference>
<evidence type="ECO:0000313" key="4">
    <source>
        <dbReference type="WBParaSite" id="TMUE_3000012486.1"/>
    </source>
</evidence>
<name>A0A5S6QYM4_TRIMR</name>
<dbReference type="PANTHER" id="PTHR11668:SF496">
    <property type="entry name" value="SERINE_THREONINE-PROTEIN PHOSPHATASE"/>
    <property type="match status" value="1"/>
</dbReference>
<dbReference type="GO" id="GO:0004722">
    <property type="term" value="F:protein serine/threonine phosphatase activity"/>
    <property type="evidence" value="ECO:0007669"/>
    <property type="project" value="UniProtKB-EC"/>
</dbReference>
<dbReference type="PRINTS" id="PR00114">
    <property type="entry name" value="STPHPHTASE"/>
</dbReference>
<organism evidence="3 4">
    <name type="scientific">Trichuris muris</name>
    <name type="common">Mouse whipworm</name>
    <dbReference type="NCBI Taxonomy" id="70415"/>
    <lineage>
        <taxon>Eukaryota</taxon>
        <taxon>Metazoa</taxon>
        <taxon>Ecdysozoa</taxon>
        <taxon>Nematoda</taxon>
        <taxon>Enoplea</taxon>
        <taxon>Dorylaimia</taxon>
        <taxon>Trichinellida</taxon>
        <taxon>Trichuridae</taxon>
        <taxon>Trichuris</taxon>
    </lineage>
</organism>
<evidence type="ECO:0000313" key="3">
    <source>
        <dbReference type="Proteomes" id="UP000046395"/>
    </source>
</evidence>
<dbReference type="PROSITE" id="PS00125">
    <property type="entry name" value="SER_THR_PHOSPHATASE"/>
    <property type="match status" value="1"/>
</dbReference>
<dbReference type="SUPFAM" id="SSF56300">
    <property type="entry name" value="Metallo-dependent phosphatases"/>
    <property type="match status" value="1"/>
</dbReference>
<keyword evidence="3" id="KW-1185">Reference proteome</keyword>
<dbReference type="Pfam" id="PF00149">
    <property type="entry name" value="Metallophos"/>
    <property type="match status" value="1"/>
</dbReference>